<gene>
    <name evidence="1" type="ORF">TVAG_116910</name>
</gene>
<dbReference type="VEuPathDB" id="TrichDB:TVAG_116910"/>
<dbReference type="InParanoid" id="A2FD66"/>
<proteinExistence type="predicted"/>
<reference evidence="1" key="2">
    <citation type="journal article" date="2007" name="Science">
        <title>Draft genome sequence of the sexually transmitted pathogen Trichomonas vaginalis.</title>
        <authorList>
            <person name="Carlton J.M."/>
            <person name="Hirt R.P."/>
            <person name="Silva J.C."/>
            <person name="Delcher A.L."/>
            <person name="Schatz M."/>
            <person name="Zhao Q."/>
            <person name="Wortman J.R."/>
            <person name="Bidwell S.L."/>
            <person name="Alsmark U.C.M."/>
            <person name="Besteiro S."/>
            <person name="Sicheritz-Ponten T."/>
            <person name="Noel C.J."/>
            <person name="Dacks J.B."/>
            <person name="Foster P.G."/>
            <person name="Simillion C."/>
            <person name="Van de Peer Y."/>
            <person name="Miranda-Saavedra D."/>
            <person name="Barton G.J."/>
            <person name="Westrop G.D."/>
            <person name="Mueller S."/>
            <person name="Dessi D."/>
            <person name="Fiori P.L."/>
            <person name="Ren Q."/>
            <person name="Paulsen I."/>
            <person name="Zhang H."/>
            <person name="Bastida-Corcuera F.D."/>
            <person name="Simoes-Barbosa A."/>
            <person name="Brown M.T."/>
            <person name="Hayes R.D."/>
            <person name="Mukherjee M."/>
            <person name="Okumura C.Y."/>
            <person name="Schneider R."/>
            <person name="Smith A.J."/>
            <person name="Vanacova S."/>
            <person name="Villalvazo M."/>
            <person name="Haas B.J."/>
            <person name="Pertea M."/>
            <person name="Feldblyum T.V."/>
            <person name="Utterback T.R."/>
            <person name="Shu C.L."/>
            <person name="Osoegawa K."/>
            <person name="de Jong P.J."/>
            <person name="Hrdy I."/>
            <person name="Horvathova L."/>
            <person name="Zubacova Z."/>
            <person name="Dolezal P."/>
            <person name="Malik S.B."/>
            <person name="Logsdon J.M. Jr."/>
            <person name="Henze K."/>
            <person name="Gupta A."/>
            <person name="Wang C.C."/>
            <person name="Dunne R.L."/>
            <person name="Upcroft J.A."/>
            <person name="Upcroft P."/>
            <person name="White O."/>
            <person name="Salzberg S.L."/>
            <person name="Tang P."/>
            <person name="Chiu C.-H."/>
            <person name="Lee Y.-S."/>
            <person name="Embley T.M."/>
            <person name="Coombs G.H."/>
            <person name="Mottram J.C."/>
            <person name="Tachezy J."/>
            <person name="Fraser-Liggett C.M."/>
            <person name="Johnson P.J."/>
        </authorList>
    </citation>
    <scope>NUCLEOTIDE SEQUENCE [LARGE SCALE GENOMIC DNA]</scope>
    <source>
        <strain evidence="1">G3</strain>
    </source>
</reference>
<dbReference type="VEuPathDB" id="TrichDB:TVAGG3_1005160"/>
<accession>A2FD66</accession>
<keyword evidence="2" id="KW-1185">Reference proteome</keyword>
<evidence type="ECO:0000313" key="1">
    <source>
        <dbReference type="EMBL" id="EAX97173.1"/>
    </source>
</evidence>
<dbReference type="RefSeq" id="XP_001310103.1">
    <property type="nucleotide sequence ID" value="XM_001310102.1"/>
</dbReference>
<dbReference type="OrthoDB" id="10611010at2759"/>
<evidence type="ECO:0000313" key="2">
    <source>
        <dbReference type="Proteomes" id="UP000001542"/>
    </source>
</evidence>
<dbReference type="EMBL" id="DS113727">
    <property type="protein sequence ID" value="EAX97173.1"/>
    <property type="molecule type" value="Genomic_DNA"/>
</dbReference>
<dbReference type="KEGG" id="tva:4754952"/>
<dbReference type="Proteomes" id="UP000001542">
    <property type="component" value="Unassembled WGS sequence"/>
</dbReference>
<reference evidence="1" key="1">
    <citation type="submission" date="2006-10" db="EMBL/GenBank/DDBJ databases">
        <authorList>
            <person name="Amadeo P."/>
            <person name="Zhao Q."/>
            <person name="Wortman J."/>
            <person name="Fraser-Liggett C."/>
            <person name="Carlton J."/>
        </authorList>
    </citation>
    <scope>NUCLEOTIDE SEQUENCE</scope>
    <source>
        <strain evidence="1">G3</strain>
    </source>
</reference>
<dbReference type="AlphaFoldDB" id="A2FD66"/>
<sequence length="382" mass="44483">MSEQSYFFYLPPGILKVEQIQTLLFNPNPDIQFTGGTIEVNGVSNQLKEPTTSRGLWFWRVYDYPMLSTLNCSKLSIDLNGYQKFEYDLDELTFISQTEEKIRKENLSNSFIFEFKAGFFVKNGDATKKTISIDKLNILHYQKRMAYEKACEQNQTNTQRFEALCSEGFNEFFDQFTQFNEKRSRNRIITYEKKVKELEDYPVSPFLDPDAKINDEVREKKAESTEKCLLDNVPPKPDFVPNNIDFTPSQADIKQFLADLNPLFQLEEDKQLFCNIKIDDPDIQSQKMFCFNLGHFLVLFSAFTGISFDYRISMFEGAWKIEDRFTGLEIKKDTITKANPIDNPYRNALISCLIKLCTELKIPKSSSVAKMIGDLQKYYTQL</sequence>
<name>A2FD66_TRIV3</name>
<organism evidence="1 2">
    <name type="scientific">Trichomonas vaginalis (strain ATCC PRA-98 / G3)</name>
    <dbReference type="NCBI Taxonomy" id="412133"/>
    <lineage>
        <taxon>Eukaryota</taxon>
        <taxon>Metamonada</taxon>
        <taxon>Parabasalia</taxon>
        <taxon>Trichomonadida</taxon>
        <taxon>Trichomonadidae</taxon>
        <taxon>Trichomonas</taxon>
    </lineage>
</organism>
<protein>
    <submittedName>
        <fullName evidence="1">Uncharacterized protein</fullName>
    </submittedName>
</protein>